<dbReference type="PANTHER" id="PTHR30273:SF2">
    <property type="entry name" value="PROTEIN FECR"/>
    <property type="match status" value="1"/>
</dbReference>
<dbReference type="Proteomes" id="UP000245678">
    <property type="component" value="Unassembled WGS sequence"/>
</dbReference>
<dbReference type="GO" id="GO:0016989">
    <property type="term" value="F:sigma factor antagonist activity"/>
    <property type="evidence" value="ECO:0007669"/>
    <property type="project" value="TreeGrafter"/>
</dbReference>
<dbReference type="EMBL" id="QGHA01000001">
    <property type="protein sequence ID" value="PWK79603.1"/>
    <property type="molecule type" value="Genomic_DNA"/>
</dbReference>
<gene>
    <name evidence="4" type="ORF">LX99_00060</name>
</gene>
<dbReference type="AlphaFoldDB" id="A0A316HHJ1"/>
<feature type="domain" description="FecR protein" evidence="2">
    <location>
        <begin position="129"/>
        <end position="215"/>
    </location>
</feature>
<evidence type="ECO:0000259" key="2">
    <source>
        <dbReference type="Pfam" id="PF04773"/>
    </source>
</evidence>
<keyword evidence="1" id="KW-1133">Transmembrane helix</keyword>
<dbReference type="Gene3D" id="2.60.120.1440">
    <property type="match status" value="1"/>
</dbReference>
<dbReference type="RefSeq" id="WP_109605370.1">
    <property type="nucleotide sequence ID" value="NZ_QGHA01000001.1"/>
</dbReference>
<keyword evidence="1" id="KW-0812">Transmembrane</keyword>
<reference evidence="4 5" key="1">
    <citation type="submission" date="2018-05" db="EMBL/GenBank/DDBJ databases">
        <title>Genomic Encyclopedia of Archaeal and Bacterial Type Strains, Phase II (KMG-II): from individual species to whole genera.</title>
        <authorList>
            <person name="Goeker M."/>
        </authorList>
    </citation>
    <scope>NUCLEOTIDE SEQUENCE [LARGE SCALE GENOMIC DNA]</scope>
    <source>
        <strain evidence="4 5">DSM 19975</strain>
    </source>
</reference>
<proteinExistence type="predicted"/>
<accession>A0A316HHJ1</accession>
<organism evidence="4 5">
    <name type="scientific">Mucilaginibacter oryzae</name>
    <dbReference type="NCBI Taxonomy" id="468058"/>
    <lineage>
        <taxon>Bacteria</taxon>
        <taxon>Pseudomonadati</taxon>
        <taxon>Bacteroidota</taxon>
        <taxon>Sphingobacteriia</taxon>
        <taxon>Sphingobacteriales</taxon>
        <taxon>Sphingobacteriaceae</taxon>
        <taxon>Mucilaginibacter</taxon>
    </lineage>
</organism>
<dbReference type="InterPro" id="IPR006860">
    <property type="entry name" value="FecR"/>
</dbReference>
<dbReference type="InterPro" id="IPR032508">
    <property type="entry name" value="FecR_C"/>
</dbReference>
<evidence type="ECO:0000259" key="3">
    <source>
        <dbReference type="Pfam" id="PF16344"/>
    </source>
</evidence>
<comment type="caution">
    <text evidence="4">The sequence shown here is derived from an EMBL/GenBank/DDBJ whole genome shotgun (WGS) entry which is preliminary data.</text>
</comment>
<feature type="transmembrane region" description="Helical" evidence="1">
    <location>
        <begin position="85"/>
        <end position="106"/>
    </location>
</feature>
<dbReference type="Pfam" id="PF04773">
    <property type="entry name" value="FecR"/>
    <property type="match status" value="1"/>
</dbReference>
<sequence length="330" mass="37067">MADTTNKALLKKYFAGNCTPEEKKQVLAYLEQDDQSALDEYIAEQAMLGKPIETPDDVKQQFFERLSSVIHKPVKRKVISLKAAYTYRVAAGLALLMAVGIAYWLGGNKKGRQVQQLVIVSNNEKFTHKIILSDGTQVWLNPNSSISYNKNNFADTSREVNITGEAFFDVTHDANRPFKVKSGNIITRVLGTAFNITAYKTEKDIGVLLVRGKVQVTSGKQLRVLLPGQLLNYNRYNSSIDVHKVSIEGKMEAFTSGKMVFDNVPLSFVLKRIANAYSVNISLKDSSVLQNKMITGTYTRNAPDEVLRRVLFIHGLHFKKKGEHEYIIND</sequence>
<dbReference type="PANTHER" id="PTHR30273">
    <property type="entry name" value="PERIPLASMIC SIGNAL SENSOR AND SIGMA FACTOR ACTIVATOR FECR-RELATED"/>
    <property type="match status" value="1"/>
</dbReference>
<feature type="domain" description="Protein FecR C-terminal" evidence="3">
    <location>
        <begin position="258"/>
        <end position="324"/>
    </location>
</feature>
<protein>
    <submittedName>
        <fullName evidence="4">FecR family protein</fullName>
    </submittedName>
</protein>
<dbReference type="PIRSF" id="PIRSF018266">
    <property type="entry name" value="FecR"/>
    <property type="match status" value="1"/>
</dbReference>
<keyword evidence="1" id="KW-0472">Membrane</keyword>
<evidence type="ECO:0000313" key="4">
    <source>
        <dbReference type="EMBL" id="PWK79603.1"/>
    </source>
</evidence>
<keyword evidence="5" id="KW-1185">Reference proteome</keyword>
<dbReference type="Gene3D" id="3.55.50.30">
    <property type="match status" value="1"/>
</dbReference>
<name>A0A316HHJ1_9SPHI</name>
<dbReference type="Pfam" id="PF16344">
    <property type="entry name" value="FecR_C"/>
    <property type="match status" value="1"/>
</dbReference>
<evidence type="ECO:0000313" key="5">
    <source>
        <dbReference type="Proteomes" id="UP000245678"/>
    </source>
</evidence>
<evidence type="ECO:0000256" key="1">
    <source>
        <dbReference type="SAM" id="Phobius"/>
    </source>
</evidence>
<dbReference type="InterPro" id="IPR012373">
    <property type="entry name" value="Ferrdict_sens_TM"/>
</dbReference>